<protein>
    <submittedName>
        <fullName evidence="1">Uncharacterized protein</fullName>
    </submittedName>
</protein>
<evidence type="ECO:0000313" key="2">
    <source>
        <dbReference type="Proteomes" id="UP000684084"/>
    </source>
</evidence>
<proteinExistence type="predicted"/>
<reference evidence="1" key="1">
    <citation type="submission" date="2020-05" db="EMBL/GenBank/DDBJ databases">
        <authorList>
            <person name="Rincon C."/>
            <person name="Sanders R I."/>
            <person name="Robbins C."/>
            <person name="Chaturvedi A."/>
        </authorList>
    </citation>
    <scope>NUCLEOTIDE SEQUENCE</scope>
    <source>
        <strain evidence="1">CHB12</strain>
    </source>
</reference>
<dbReference type="OrthoDB" id="10354441at2759"/>
<organism evidence="1 2">
    <name type="scientific">Rhizophagus irregularis</name>
    <dbReference type="NCBI Taxonomy" id="588596"/>
    <lineage>
        <taxon>Eukaryota</taxon>
        <taxon>Fungi</taxon>
        <taxon>Fungi incertae sedis</taxon>
        <taxon>Mucoromycota</taxon>
        <taxon>Glomeromycotina</taxon>
        <taxon>Glomeromycetes</taxon>
        <taxon>Glomerales</taxon>
        <taxon>Glomeraceae</taxon>
        <taxon>Rhizophagus</taxon>
    </lineage>
</organism>
<dbReference type="Proteomes" id="UP000684084">
    <property type="component" value="Unassembled WGS sequence"/>
</dbReference>
<dbReference type="AlphaFoldDB" id="A0A915YVU8"/>
<evidence type="ECO:0000313" key="1">
    <source>
        <dbReference type="EMBL" id="CAB5345489.1"/>
    </source>
</evidence>
<sequence>MIEEVGQEEVLEIWKVVDIQNRLDFQENIIGVYNNKFTDKGILSPKTVPILRKAIHMRTLYSHVWELAREQNDNKITTLLQIKKLIRVLQFPLLGSQRIPKTRGFYKCRVCNGIGYNTAFHKSAGNK</sequence>
<accession>A0A915YVU8</accession>
<dbReference type="EMBL" id="CAGKOT010000006">
    <property type="protein sequence ID" value="CAB5345489.1"/>
    <property type="molecule type" value="Genomic_DNA"/>
</dbReference>
<comment type="caution">
    <text evidence="1">The sequence shown here is derived from an EMBL/GenBank/DDBJ whole genome shotgun (WGS) entry which is preliminary data.</text>
</comment>
<gene>
    <name evidence="1" type="ORF">CHRIB12_LOCUS4047</name>
</gene>
<name>A0A915YVU8_9GLOM</name>